<evidence type="ECO:0000256" key="6">
    <source>
        <dbReference type="ARBA" id="ARBA00030512"/>
    </source>
</evidence>
<evidence type="ECO:0000256" key="4">
    <source>
        <dbReference type="ARBA" id="ARBA00022801"/>
    </source>
</evidence>
<dbReference type="SUPFAM" id="SSF51445">
    <property type="entry name" value="(Trans)glycosidases"/>
    <property type="match status" value="1"/>
</dbReference>
<evidence type="ECO:0000256" key="7">
    <source>
        <dbReference type="ARBA" id="ARBA00033000"/>
    </source>
</evidence>
<dbReference type="InterPro" id="IPR017853">
    <property type="entry name" value="GH"/>
</dbReference>
<dbReference type="Proteomes" id="UP000308530">
    <property type="component" value="Plasmid pPRADMK78_01"/>
</dbReference>
<evidence type="ECO:0000313" key="10">
    <source>
        <dbReference type="EMBL" id="QLF71992.1"/>
    </source>
</evidence>
<evidence type="ECO:0000313" key="11">
    <source>
        <dbReference type="Proteomes" id="UP000308530"/>
    </source>
</evidence>
<dbReference type="RefSeq" id="WP_138287573.1">
    <property type="nucleotide sequence ID" value="NZ_CP058351.1"/>
</dbReference>
<dbReference type="SUPFAM" id="SSF55545">
    <property type="entry name" value="beta-N-acetylhexosaminidase-like domain"/>
    <property type="match status" value="1"/>
</dbReference>
<dbReference type="PRINTS" id="PR00738">
    <property type="entry name" value="GLHYDRLASE20"/>
</dbReference>
<keyword evidence="10" id="KW-0614">Plasmid</keyword>
<evidence type="ECO:0000256" key="5">
    <source>
        <dbReference type="ARBA" id="ARBA00023295"/>
    </source>
</evidence>
<dbReference type="Pfam" id="PF02838">
    <property type="entry name" value="Glyco_hydro_20b"/>
    <property type="match status" value="1"/>
</dbReference>
<evidence type="ECO:0000259" key="8">
    <source>
        <dbReference type="Pfam" id="PF00728"/>
    </source>
</evidence>
<dbReference type="Gene3D" id="3.30.379.10">
    <property type="entry name" value="Chitobiase/beta-hexosaminidase domain 2-like"/>
    <property type="match status" value="1"/>
</dbReference>
<organism evidence="10 11">
    <name type="scientific">Peteryoungia desertarenae</name>
    <dbReference type="NCBI Taxonomy" id="1813451"/>
    <lineage>
        <taxon>Bacteria</taxon>
        <taxon>Pseudomonadati</taxon>
        <taxon>Pseudomonadota</taxon>
        <taxon>Alphaproteobacteria</taxon>
        <taxon>Hyphomicrobiales</taxon>
        <taxon>Rhizobiaceae</taxon>
        <taxon>Peteryoungia</taxon>
    </lineage>
</organism>
<gene>
    <name evidence="10" type="ORF">FE840_020575</name>
</gene>
<dbReference type="Pfam" id="PF00728">
    <property type="entry name" value="Glyco_hydro_20"/>
    <property type="match status" value="1"/>
</dbReference>
<feature type="domain" description="Glycoside hydrolase family 20 catalytic" evidence="8">
    <location>
        <begin position="278"/>
        <end position="624"/>
    </location>
</feature>
<dbReference type="CDD" id="cd06563">
    <property type="entry name" value="GH20_chitobiase-like"/>
    <property type="match status" value="1"/>
</dbReference>
<sequence>MATDVQFRLENAWHPVEGDACGAFVFTLVNLSDVALADFKLAYTSLTRVKDLEEPILENAVFLKRNANFHQFVPPAGFVLQPGASWTFRVGGLWRAAKHRTDGAKSAYLTLSTGQHAAVAVADLMLGGGDSAPPPPLLPEGQVTQPFAMLPWPVSAELVAGEGLPVALYPASGSSLLELREVENVLRLFCRLFAAGHAPLSLAPVHQGRSITFRADEALGASAYTLNFAADGIALAYGDVAGLQYALTLLAQMLHGARTQPGRFRFPVSGTITDKPRYGWRGCHLDVSRQFYPVADVKRLIDIMAWFRMNTFHWHLSDDEAWRLEIKAFPQLTTIGVLRGPDEPLLPQLGNGAEPVGGFYAQDEVRDIVAHAAALQVEVVPEIDIPGHSTAMLVALPELVDGQEAPDSYRSVQGYPNNALNPAIEYTYEVLGKVFDEMVALFPSKLIHVGGDEVAANTWMASPLARKLMEQEGIEGTFGLQSYFMKRIQKMLAERGRKLAGWDEVSHGGGVDPDGTLLMAWQKPEVGLELARQGYDVVMTPGQAYYLDMVQDESFQEPGGSWAGTVPPKRTYTYEAVAEFPAELAPRMRGVQACIWSEHFLSRDYFNHLVFPRLPAIAEAAWTPKENKDWLRFAAIVRLSPRY</sequence>
<dbReference type="PANTHER" id="PTHR22600">
    <property type="entry name" value="BETA-HEXOSAMINIDASE"/>
    <property type="match status" value="1"/>
</dbReference>
<proteinExistence type="inferred from homology"/>
<dbReference type="Gene3D" id="3.20.20.80">
    <property type="entry name" value="Glycosidases"/>
    <property type="match status" value="1"/>
</dbReference>
<evidence type="ECO:0000256" key="3">
    <source>
        <dbReference type="ARBA" id="ARBA00012663"/>
    </source>
</evidence>
<comment type="similarity">
    <text evidence="2">Belongs to the glycosyl hydrolase 20 family.</text>
</comment>
<dbReference type="EC" id="3.2.1.52" evidence="3"/>
<accession>A0ABX6QUJ8</accession>
<dbReference type="EMBL" id="CP058351">
    <property type="protein sequence ID" value="QLF71992.1"/>
    <property type="molecule type" value="Genomic_DNA"/>
</dbReference>
<comment type="catalytic activity">
    <reaction evidence="1">
        <text>Hydrolysis of terminal non-reducing N-acetyl-D-hexosamine residues in N-acetyl-beta-D-hexosaminides.</text>
        <dbReference type="EC" id="3.2.1.52"/>
    </reaction>
</comment>
<name>A0ABX6QUJ8_9HYPH</name>
<dbReference type="InterPro" id="IPR029018">
    <property type="entry name" value="Hex-like_dom2"/>
</dbReference>
<reference evidence="10 11" key="1">
    <citation type="submission" date="2020-06" db="EMBL/GenBank/DDBJ databases">
        <title>Genome sequence of Rhizobium sp strain ADMK78.</title>
        <authorList>
            <person name="Rahi P."/>
        </authorList>
    </citation>
    <scope>NUCLEOTIDE SEQUENCE [LARGE SCALE GENOMIC DNA]</scope>
    <source>
        <strain evidence="10 11">ADMK78</strain>
        <plasmid evidence="10 11">pPRADMK78_01</plasmid>
    </source>
</reference>
<keyword evidence="4" id="KW-0378">Hydrolase</keyword>
<dbReference type="PANTHER" id="PTHR22600:SF57">
    <property type="entry name" value="BETA-N-ACETYLHEXOSAMINIDASE"/>
    <property type="match status" value="1"/>
</dbReference>
<geneLocation type="plasmid" evidence="10 11">
    <name>pPRADMK78_01</name>
</geneLocation>
<evidence type="ECO:0000256" key="2">
    <source>
        <dbReference type="ARBA" id="ARBA00006285"/>
    </source>
</evidence>
<dbReference type="InterPro" id="IPR015882">
    <property type="entry name" value="HEX_bac_N"/>
</dbReference>
<feature type="domain" description="Beta-hexosaminidase bacterial type N-terminal" evidence="9">
    <location>
        <begin position="206"/>
        <end position="274"/>
    </location>
</feature>
<dbReference type="InterPro" id="IPR015883">
    <property type="entry name" value="Glyco_hydro_20_cat"/>
</dbReference>
<evidence type="ECO:0000256" key="1">
    <source>
        <dbReference type="ARBA" id="ARBA00001231"/>
    </source>
</evidence>
<dbReference type="InterPro" id="IPR025705">
    <property type="entry name" value="Beta_hexosaminidase_sua/sub"/>
</dbReference>
<keyword evidence="11" id="KW-1185">Reference proteome</keyword>
<protein>
    <recommendedName>
        <fullName evidence="3">beta-N-acetylhexosaminidase</fullName>
        <ecNumber evidence="3">3.2.1.52</ecNumber>
    </recommendedName>
    <alternativeName>
        <fullName evidence="6">Beta-N-acetylhexosaminidase</fullName>
    </alternativeName>
    <alternativeName>
        <fullName evidence="7">N-acetyl-beta-glucosaminidase</fullName>
    </alternativeName>
</protein>
<evidence type="ECO:0000259" key="9">
    <source>
        <dbReference type="Pfam" id="PF02838"/>
    </source>
</evidence>
<keyword evidence="5" id="KW-0326">Glycosidase</keyword>